<evidence type="ECO:0000256" key="4">
    <source>
        <dbReference type="SAM" id="MobiDB-lite"/>
    </source>
</evidence>
<organism evidence="6 7">
    <name type="scientific">Terfezia boudieri ATCC MYA-4762</name>
    <dbReference type="NCBI Taxonomy" id="1051890"/>
    <lineage>
        <taxon>Eukaryota</taxon>
        <taxon>Fungi</taxon>
        <taxon>Dikarya</taxon>
        <taxon>Ascomycota</taxon>
        <taxon>Pezizomycotina</taxon>
        <taxon>Pezizomycetes</taxon>
        <taxon>Pezizales</taxon>
        <taxon>Pezizaceae</taxon>
        <taxon>Terfezia</taxon>
    </lineage>
</organism>
<feature type="region of interest" description="Disordered" evidence="4">
    <location>
        <begin position="742"/>
        <end position="779"/>
    </location>
</feature>
<dbReference type="Pfam" id="PF04082">
    <property type="entry name" value="Fungal_trans"/>
    <property type="match status" value="1"/>
</dbReference>
<feature type="compositionally biased region" description="Polar residues" evidence="4">
    <location>
        <begin position="33"/>
        <end position="47"/>
    </location>
</feature>
<feature type="compositionally biased region" description="Low complexity" evidence="4">
    <location>
        <begin position="49"/>
        <end position="71"/>
    </location>
</feature>
<gene>
    <name evidence="6" type="ORF">L211DRAFT_277477</name>
</gene>
<evidence type="ECO:0000256" key="2">
    <source>
        <dbReference type="ARBA" id="ARBA00023242"/>
    </source>
</evidence>
<dbReference type="STRING" id="1051890.A0A3N4LKB0"/>
<accession>A0A3N4LKB0</accession>
<dbReference type="Proteomes" id="UP000267821">
    <property type="component" value="Unassembled WGS sequence"/>
</dbReference>
<dbReference type="PROSITE" id="PS00463">
    <property type="entry name" value="ZN2_CY6_FUNGAL_1"/>
    <property type="match status" value="1"/>
</dbReference>
<evidence type="ECO:0000256" key="1">
    <source>
        <dbReference type="ARBA" id="ARBA00022723"/>
    </source>
</evidence>
<dbReference type="CDD" id="cd00067">
    <property type="entry name" value="GAL4"/>
    <property type="match status" value="1"/>
</dbReference>
<dbReference type="GO" id="GO:0008270">
    <property type="term" value="F:zinc ion binding"/>
    <property type="evidence" value="ECO:0007669"/>
    <property type="project" value="InterPro"/>
</dbReference>
<keyword evidence="2" id="KW-0539">Nucleus</keyword>
<dbReference type="SUPFAM" id="SSF57701">
    <property type="entry name" value="Zn2/Cys6 DNA-binding domain"/>
    <property type="match status" value="1"/>
</dbReference>
<dbReference type="PANTHER" id="PTHR46910">
    <property type="entry name" value="TRANSCRIPTION FACTOR PDR1"/>
    <property type="match status" value="1"/>
</dbReference>
<evidence type="ECO:0000256" key="3">
    <source>
        <dbReference type="SAM" id="Coils"/>
    </source>
</evidence>
<feature type="region of interest" description="Disordered" evidence="4">
    <location>
        <begin position="1"/>
        <end position="113"/>
    </location>
</feature>
<dbReference type="InterPro" id="IPR036864">
    <property type="entry name" value="Zn2-C6_fun-type_DNA-bd_sf"/>
</dbReference>
<keyword evidence="1" id="KW-0479">Metal-binding</keyword>
<dbReference type="EMBL" id="ML121547">
    <property type="protein sequence ID" value="RPB23196.1"/>
    <property type="molecule type" value="Genomic_DNA"/>
</dbReference>
<dbReference type="GO" id="GO:0000981">
    <property type="term" value="F:DNA-binding transcription factor activity, RNA polymerase II-specific"/>
    <property type="evidence" value="ECO:0007669"/>
    <property type="project" value="InterPro"/>
</dbReference>
<proteinExistence type="predicted"/>
<dbReference type="Gene3D" id="4.10.240.10">
    <property type="entry name" value="Zn(2)-C6 fungal-type DNA-binding domain"/>
    <property type="match status" value="1"/>
</dbReference>
<protein>
    <recommendedName>
        <fullName evidence="5">Zn(2)-C6 fungal-type domain-containing protein</fullName>
    </recommendedName>
</protein>
<dbReference type="OrthoDB" id="2110361at2759"/>
<dbReference type="PROSITE" id="PS50048">
    <property type="entry name" value="ZN2_CY6_FUNGAL_2"/>
    <property type="match status" value="1"/>
</dbReference>
<dbReference type="CDD" id="cd12148">
    <property type="entry name" value="fungal_TF_MHR"/>
    <property type="match status" value="1"/>
</dbReference>
<feature type="coiled-coil region" evidence="3">
    <location>
        <begin position="146"/>
        <end position="173"/>
    </location>
</feature>
<dbReference type="InterPro" id="IPR050987">
    <property type="entry name" value="AtrR-like"/>
</dbReference>
<name>A0A3N4LKB0_9PEZI</name>
<keyword evidence="3" id="KW-0175">Coiled coil</keyword>
<dbReference type="AlphaFoldDB" id="A0A3N4LKB0"/>
<dbReference type="PANTHER" id="PTHR46910:SF1">
    <property type="entry name" value="MISCELLANEOUS ZN(II)2CYS6 TRANSCRIPTION FACTOR (EUROFUNG)-RELATED"/>
    <property type="match status" value="1"/>
</dbReference>
<feature type="compositionally biased region" description="Polar residues" evidence="4">
    <location>
        <begin position="74"/>
        <end position="95"/>
    </location>
</feature>
<feature type="domain" description="Zn(2)-C6 fungal-type" evidence="5">
    <location>
        <begin position="108"/>
        <end position="139"/>
    </location>
</feature>
<keyword evidence="7" id="KW-1185">Reference proteome</keyword>
<dbReference type="InParanoid" id="A0A3N4LKB0"/>
<dbReference type="Pfam" id="PF00172">
    <property type="entry name" value="Zn_clus"/>
    <property type="match status" value="1"/>
</dbReference>
<feature type="region of interest" description="Disordered" evidence="4">
    <location>
        <begin position="684"/>
        <end position="713"/>
    </location>
</feature>
<evidence type="ECO:0000313" key="7">
    <source>
        <dbReference type="Proteomes" id="UP000267821"/>
    </source>
</evidence>
<feature type="region of interest" description="Disordered" evidence="4">
    <location>
        <begin position="174"/>
        <end position="201"/>
    </location>
</feature>
<dbReference type="InterPro" id="IPR001138">
    <property type="entry name" value="Zn2Cys6_DnaBD"/>
</dbReference>
<sequence length="779" mass="86013">MGDRLTYRPSFQQHQPPQLPIPGSLGPYDPGMSNVSSTGRLTSTAQLHQGPSPNQSQYSQYSSASVSPGPSRDQAMSSPPSSVQHITVAQVSGTAQKRAYRQRRKDPSCDACRERKVKCDATDTASCSECHSRNVKCQFTKETNRRMSSMKQVQDLEKQLAQAKATITSLRSKVDSNDTNHTTPLIPEINSAPQRRPLPPLAPSAVSARAHIRNYSRGVFKPPPPYRQVGRQSHFLPPLPQLPDRQWAEHILSSYYTTIHSYIPILHWPSFVEVYERVYEKGDLSGEPPSWGSLLFAVFACGLQYTFDPKIRGMYPDNGRKLIEQSRMLTDLFNDEFTIDHARAALLTSIFLMEINCKSASWTWLGLTVRIAQDIGLHRESGPWGVVENEVRRRVWWGIYVWDRLLSVELGRVLLIDDADCDINLPCPVDDHFITESGVMMPPGQAPPSSNFLLTTIHVVRLIGPLLQSLSAAIISPATLQMFDSYFNSCMVAFPPHCQINHTSPLDPRYLHPMCHLQNSRLVLHRHNLSTSCTSEVRSLAMEACVQAAKDTVALLQRVMQWKATDGSQSSASWQTGLVTNATAMLCTHIWRCTLFLLYRGHFVEAATCIQASTTIGDARAVNLACGRYLYGFLSLFHERLNKGESIEDEGVLAIVSGDVQGSSESSWIWAGSETGTALKNASTEQEIGTDGKGPIVNGDSFSSPSLSPEEARDWGGWPNIKWMAQGLVDRKERGNMMVRTNSHGGSTIGGSNGPSNMPTPSPTPALGGASRISIPNII</sequence>
<reference evidence="6 7" key="1">
    <citation type="journal article" date="2018" name="Nat. Ecol. Evol.">
        <title>Pezizomycetes genomes reveal the molecular basis of ectomycorrhizal truffle lifestyle.</title>
        <authorList>
            <person name="Murat C."/>
            <person name="Payen T."/>
            <person name="Noel B."/>
            <person name="Kuo A."/>
            <person name="Morin E."/>
            <person name="Chen J."/>
            <person name="Kohler A."/>
            <person name="Krizsan K."/>
            <person name="Balestrini R."/>
            <person name="Da Silva C."/>
            <person name="Montanini B."/>
            <person name="Hainaut M."/>
            <person name="Levati E."/>
            <person name="Barry K.W."/>
            <person name="Belfiori B."/>
            <person name="Cichocki N."/>
            <person name="Clum A."/>
            <person name="Dockter R.B."/>
            <person name="Fauchery L."/>
            <person name="Guy J."/>
            <person name="Iotti M."/>
            <person name="Le Tacon F."/>
            <person name="Lindquist E.A."/>
            <person name="Lipzen A."/>
            <person name="Malagnac F."/>
            <person name="Mello A."/>
            <person name="Molinier V."/>
            <person name="Miyauchi S."/>
            <person name="Poulain J."/>
            <person name="Riccioni C."/>
            <person name="Rubini A."/>
            <person name="Sitrit Y."/>
            <person name="Splivallo R."/>
            <person name="Traeger S."/>
            <person name="Wang M."/>
            <person name="Zifcakova L."/>
            <person name="Wipf D."/>
            <person name="Zambonelli A."/>
            <person name="Paolocci F."/>
            <person name="Nowrousian M."/>
            <person name="Ottonello S."/>
            <person name="Baldrian P."/>
            <person name="Spatafora J.W."/>
            <person name="Henrissat B."/>
            <person name="Nagy L.G."/>
            <person name="Aury J.M."/>
            <person name="Wincker P."/>
            <person name="Grigoriev I.V."/>
            <person name="Bonfante P."/>
            <person name="Martin F.M."/>
        </authorList>
    </citation>
    <scope>NUCLEOTIDE SEQUENCE [LARGE SCALE GENOMIC DNA]</scope>
    <source>
        <strain evidence="6 7">ATCC MYA-4762</strain>
    </source>
</reference>
<dbReference type="InterPro" id="IPR007219">
    <property type="entry name" value="XnlR_reg_dom"/>
</dbReference>
<dbReference type="SMART" id="SM00906">
    <property type="entry name" value="Fungal_trans"/>
    <property type="match status" value="1"/>
</dbReference>
<dbReference type="GO" id="GO:0003677">
    <property type="term" value="F:DNA binding"/>
    <property type="evidence" value="ECO:0007669"/>
    <property type="project" value="InterPro"/>
</dbReference>
<evidence type="ECO:0000313" key="6">
    <source>
        <dbReference type="EMBL" id="RPB23196.1"/>
    </source>
</evidence>
<dbReference type="GO" id="GO:0006351">
    <property type="term" value="P:DNA-templated transcription"/>
    <property type="evidence" value="ECO:0007669"/>
    <property type="project" value="InterPro"/>
</dbReference>
<evidence type="ECO:0000259" key="5">
    <source>
        <dbReference type="PROSITE" id="PS50048"/>
    </source>
</evidence>
<dbReference type="SMART" id="SM00066">
    <property type="entry name" value="GAL4"/>
    <property type="match status" value="1"/>
</dbReference>